<feature type="domain" description="Cupin type-2" evidence="2">
    <location>
        <begin position="43"/>
        <end position="109"/>
    </location>
</feature>
<evidence type="ECO:0000256" key="1">
    <source>
        <dbReference type="ARBA" id="ARBA00022723"/>
    </source>
</evidence>
<evidence type="ECO:0000259" key="2">
    <source>
        <dbReference type="Pfam" id="PF07883"/>
    </source>
</evidence>
<dbReference type="InterPro" id="IPR051610">
    <property type="entry name" value="GPI/OXD"/>
</dbReference>
<dbReference type="EMBL" id="VFPA01000002">
    <property type="protein sequence ID" value="TQM11536.1"/>
    <property type="molecule type" value="Genomic_DNA"/>
</dbReference>
<dbReference type="Pfam" id="PF07883">
    <property type="entry name" value="Cupin_2"/>
    <property type="match status" value="1"/>
</dbReference>
<sequence>MFDAQQAVARPSDYDVEETPFGRLVWMVSGKLGNSETMTVGKCHIEPGRSNPRHYHPNCDEVLYVVRGTIEHSVENEVTVMHPGDVVSIPSGRLHNARNIGEDEVELLISFSAPDRQTVGE</sequence>
<dbReference type="InterPro" id="IPR011051">
    <property type="entry name" value="RmlC_Cupin_sf"/>
</dbReference>
<dbReference type="PANTHER" id="PTHR35848">
    <property type="entry name" value="OXALATE-BINDING PROTEIN"/>
    <property type="match status" value="1"/>
</dbReference>
<evidence type="ECO:0000313" key="4">
    <source>
        <dbReference type="Proteomes" id="UP000315677"/>
    </source>
</evidence>
<dbReference type="AlphaFoldDB" id="A0A543DQD7"/>
<evidence type="ECO:0000313" key="3">
    <source>
        <dbReference type="EMBL" id="TQM11536.1"/>
    </source>
</evidence>
<dbReference type="InterPro" id="IPR014710">
    <property type="entry name" value="RmlC-like_jellyroll"/>
</dbReference>
<proteinExistence type="predicted"/>
<dbReference type="SUPFAM" id="SSF51182">
    <property type="entry name" value="RmlC-like cupins"/>
    <property type="match status" value="1"/>
</dbReference>
<dbReference type="Proteomes" id="UP000315677">
    <property type="component" value="Unassembled WGS sequence"/>
</dbReference>
<organism evidence="3 4">
    <name type="scientific">Pseudonocardia kunmingensis</name>
    <dbReference type="NCBI Taxonomy" id="630975"/>
    <lineage>
        <taxon>Bacteria</taxon>
        <taxon>Bacillati</taxon>
        <taxon>Actinomycetota</taxon>
        <taxon>Actinomycetes</taxon>
        <taxon>Pseudonocardiales</taxon>
        <taxon>Pseudonocardiaceae</taxon>
        <taxon>Pseudonocardia</taxon>
    </lineage>
</organism>
<reference evidence="3 4" key="1">
    <citation type="submission" date="2019-06" db="EMBL/GenBank/DDBJ databases">
        <title>Sequencing the genomes of 1000 actinobacteria strains.</title>
        <authorList>
            <person name="Klenk H.-P."/>
        </authorList>
    </citation>
    <scope>NUCLEOTIDE SEQUENCE [LARGE SCALE GENOMIC DNA]</scope>
    <source>
        <strain evidence="3 4">DSM 45301</strain>
    </source>
</reference>
<accession>A0A543DQD7</accession>
<gene>
    <name evidence="3" type="ORF">FB558_4101</name>
</gene>
<dbReference type="InterPro" id="IPR013096">
    <property type="entry name" value="Cupin_2"/>
</dbReference>
<protein>
    <submittedName>
        <fullName evidence="3">Quercetin dioxygenase-like cupin family protein</fullName>
    </submittedName>
</protein>
<dbReference type="GO" id="GO:0046872">
    <property type="term" value="F:metal ion binding"/>
    <property type="evidence" value="ECO:0007669"/>
    <property type="project" value="UniProtKB-KW"/>
</dbReference>
<keyword evidence="3" id="KW-0223">Dioxygenase</keyword>
<dbReference type="Gene3D" id="2.60.120.10">
    <property type="entry name" value="Jelly Rolls"/>
    <property type="match status" value="1"/>
</dbReference>
<comment type="caution">
    <text evidence="3">The sequence shown here is derived from an EMBL/GenBank/DDBJ whole genome shotgun (WGS) entry which is preliminary data.</text>
</comment>
<dbReference type="GO" id="GO:0051213">
    <property type="term" value="F:dioxygenase activity"/>
    <property type="evidence" value="ECO:0007669"/>
    <property type="project" value="UniProtKB-KW"/>
</dbReference>
<keyword evidence="3" id="KW-0560">Oxidoreductase</keyword>
<keyword evidence="4" id="KW-1185">Reference proteome</keyword>
<name>A0A543DQD7_9PSEU</name>
<keyword evidence="1" id="KW-0479">Metal-binding</keyword>